<dbReference type="AlphaFoldDB" id="J3NHQ5"/>
<evidence type="ECO:0000313" key="2">
    <source>
        <dbReference type="EMBL" id="EJT80798.1"/>
    </source>
</evidence>
<gene>
    <name evidence="3" type="primary">20341250</name>
    <name evidence="2" type="ORF">GGTG_00792</name>
</gene>
<reference evidence="2" key="2">
    <citation type="submission" date="2010-07" db="EMBL/GenBank/DDBJ databases">
        <authorList>
            <consortium name="The Broad Institute Genome Sequencing Platform"/>
            <consortium name="Broad Institute Genome Sequencing Center for Infectious Disease"/>
            <person name="Ma L.-J."/>
            <person name="Dead R."/>
            <person name="Young S."/>
            <person name="Zeng Q."/>
            <person name="Koehrsen M."/>
            <person name="Alvarado L."/>
            <person name="Berlin A."/>
            <person name="Chapman S.B."/>
            <person name="Chen Z."/>
            <person name="Freedman E."/>
            <person name="Gellesch M."/>
            <person name="Goldberg J."/>
            <person name="Griggs A."/>
            <person name="Gujja S."/>
            <person name="Heilman E.R."/>
            <person name="Heiman D."/>
            <person name="Hepburn T."/>
            <person name="Howarth C."/>
            <person name="Jen D."/>
            <person name="Larson L."/>
            <person name="Mehta T."/>
            <person name="Neiman D."/>
            <person name="Pearson M."/>
            <person name="Roberts A."/>
            <person name="Saif S."/>
            <person name="Shea T."/>
            <person name="Shenoy N."/>
            <person name="Sisk P."/>
            <person name="Stolte C."/>
            <person name="Sykes S."/>
            <person name="Walk T."/>
            <person name="White J."/>
            <person name="Yandava C."/>
            <person name="Haas B."/>
            <person name="Nusbaum C."/>
            <person name="Birren B."/>
        </authorList>
    </citation>
    <scope>NUCLEOTIDE SEQUENCE</scope>
    <source>
        <strain evidence="2">R3-111a-1</strain>
    </source>
</reference>
<dbReference type="RefSeq" id="XP_009216807.1">
    <property type="nucleotide sequence ID" value="XM_009218543.1"/>
</dbReference>
<accession>J3NHQ5</accession>
<dbReference type="GeneID" id="20341250"/>
<reference evidence="2" key="3">
    <citation type="submission" date="2010-09" db="EMBL/GenBank/DDBJ databases">
        <title>Annotation of Gaeumannomyces graminis var. tritici R3-111a-1.</title>
        <authorList>
            <consortium name="The Broad Institute Genome Sequencing Platform"/>
            <person name="Ma L.-J."/>
            <person name="Dead R."/>
            <person name="Young S.K."/>
            <person name="Zeng Q."/>
            <person name="Gargeya S."/>
            <person name="Fitzgerald M."/>
            <person name="Haas B."/>
            <person name="Abouelleil A."/>
            <person name="Alvarado L."/>
            <person name="Arachchi H.M."/>
            <person name="Berlin A."/>
            <person name="Brown A."/>
            <person name="Chapman S.B."/>
            <person name="Chen Z."/>
            <person name="Dunbar C."/>
            <person name="Freedman E."/>
            <person name="Gearin G."/>
            <person name="Gellesch M."/>
            <person name="Goldberg J."/>
            <person name="Griggs A."/>
            <person name="Gujja S."/>
            <person name="Heiman D."/>
            <person name="Howarth C."/>
            <person name="Larson L."/>
            <person name="Lui A."/>
            <person name="MacDonald P.J.P."/>
            <person name="Mehta T."/>
            <person name="Montmayeur A."/>
            <person name="Murphy C."/>
            <person name="Neiman D."/>
            <person name="Pearson M."/>
            <person name="Priest M."/>
            <person name="Roberts A."/>
            <person name="Saif S."/>
            <person name="Shea T."/>
            <person name="Shenoy N."/>
            <person name="Sisk P."/>
            <person name="Stolte C."/>
            <person name="Sykes S."/>
            <person name="Yandava C."/>
            <person name="Wortman J."/>
            <person name="Nusbaum C."/>
            <person name="Birren B."/>
        </authorList>
    </citation>
    <scope>NUCLEOTIDE SEQUENCE</scope>
    <source>
        <strain evidence="2">R3-111a-1</strain>
    </source>
</reference>
<dbReference type="eggNOG" id="ENOG502S7XK">
    <property type="taxonomic scope" value="Eukaryota"/>
</dbReference>
<dbReference type="GO" id="GO:0009277">
    <property type="term" value="C:fungal-type cell wall"/>
    <property type="evidence" value="ECO:0007669"/>
    <property type="project" value="TreeGrafter"/>
</dbReference>
<keyword evidence="4" id="KW-1185">Reference proteome</keyword>
<name>J3NHQ5_GAET3</name>
<evidence type="ECO:0008006" key="5">
    <source>
        <dbReference type="Google" id="ProtNLM"/>
    </source>
</evidence>
<dbReference type="Proteomes" id="UP000006039">
    <property type="component" value="Unassembled WGS sequence"/>
</dbReference>
<evidence type="ECO:0000313" key="3">
    <source>
        <dbReference type="EnsemblFungi" id="EJT80798"/>
    </source>
</evidence>
<dbReference type="STRING" id="644352.J3NHQ5"/>
<feature type="chain" id="PRO_5015094093" description="Clock-controlled protein 6" evidence="1">
    <location>
        <begin position="19"/>
        <end position="136"/>
    </location>
</feature>
<dbReference type="PANTHER" id="PTHR35523:SF1">
    <property type="entry name" value="CELL WALL PROTEIN SED1"/>
    <property type="match status" value="1"/>
</dbReference>
<feature type="signal peptide" evidence="1">
    <location>
        <begin position="1"/>
        <end position="18"/>
    </location>
</feature>
<dbReference type="GO" id="GO:0005199">
    <property type="term" value="F:structural constituent of cell wall"/>
    <property type="evidence" value="ECO:0007669"/>
    <property type="project" value="InterPro"/>
</dbReference>
<reference evidence="3" key="5">
    <citation type="submission" date="2018-04" db="UniProtKB">
        <authorList>
            <consortium name="EnsemblFungi"/>
        </authorList>
    </citation>
    <scope>IDENTIFICATION</scope>
    <source>
        <strain evidence="3">R3-111a-1</strain>
    </source>
</reference>
<dbReference type="GO" id="GO:0031505">
    <property type="term" value="P:fungal-type cell wall organization"/>
    <property type="evidence" value="ECO:0007669"/>
    <property type="project" value="InterPro"/>
</dbReference>
<dbReference type="InterPro" id="IPR038843">
    <property type="entry name" value="Sed1/Spi1"/>
</dbReference>
<proteinExistence type="predicted"/>
<dbReference type="VEuPathDB" id="FungiDB:GGTG_00792"/>
<evidence type="ECO:0000256" key="1">
    <source>
        <dbReference type="SAM" id="SignalP"/>
    </source>
</evidence>
<evidence type="ECO:0000313" key="4">
    <source>
        <dbReference type="Proteomes" id="UP000006039"/>
    </source>
</evidence>
<sequence length="136" mass="13388">MKFSAAAVVAAAVAGVSAGYSNVTYTTEVVTALTTYCPEPTQITHGGKTYTITKATTLTITDCPCTVSKPVITSKIVECKTCNQTSPVAPPPAVTTPVGTGSIIPPKPTTPPVAAGAGKAALSGAALLAAVAAIAL</sequence>
<dbReference type="PANTHER" id="PTHR35523">
    <property type="entry name" value="CELL WALL PROTEIN SED1"/>
    <property type="match status" value="1"/>
</dbReference>
<reference evidence="3" key="4">
    <citation type="journal article" date="2015" name="G3 (Bethesda)">
        <title>Genome sequences of three phytopathogenic species of the Magnaporthaceae family of fungi.</title>
        <authorList>
            <person name="Okagaki L.H."/>
            <person name="Nunes C.C."/>
            <person name="Sailsbery J."/>
            <person name="Clay B."/>
            <person name="Brown D."/>
            <person name="John T."/>
            <person name="Oh Y."/>
            <person name="Young N."/>
            <person name="Fitzgerald M."/>
            <person name="Haas B.J."/>
            <person name="Zeng Q."/>
            <person name="Young S."/>
            <person name="Adiconis X."/>
            <person name="Fan L."/>
            <person name="Levin J.Z."/>
            <person name="Mitchell T.K."/>
            <person name="Okubara P.A."/>
            <person name="Farman M.L."/>
            <person name="Kohn L.M."/>
            <person name="Birren B."/>
            <person name="Ma L.-J."/>
            <person name="Dean R.A."/>
        </authorList>
    </citation>
    <scope>NUCLEOTIDE SEQUENCE</scope>
    <source>
        <strain evidence="3">R3-111a-1</strain>
    </source>
</reference>
<dbReference type="EnsemblFungi" id="EJT80798">
    <property type="protein sequence ID" value="EJT80798"/>
    <property type="gene ID" value="GGTG_00792"/>
</dbReference>
<dbReference type="HOGENOM" id="CLU_092869_4_0_1"/>
<reference evidence="4" key="1">
    <citation type="submission" date="2010-07" db="EMBL/GenBank/DDBJ databases">
        <title>The genome sequence of Gaeumannomyces graminis var. tritici strain R3-111a-1.</title>
        <authorList>
            <consortium name="The Broad Institute Genome Sequencing Platform"/>
            <person name="Ma L.-J."/>
            <person name="Dead R."/>
            <person name="Young S."/>
            <person name="Zeng Q."/>
            <person name="Koehrsen M."/>
            <person name="Alvarado L."/>
            <person name="Berlin A."/>
            <person name="Chapman S.B."/>
            <person name="Chen Z."/>
            <person name="Freedman E."/>
            <person name="Gellesch M."/>
            <person name="Goldberg J."/>
            <person name="Griggs A."/>
            <person name="Gujja S."/>
            <person name="Heilman E.R."/>
            <person name="Heiman D."/>
            <person name="Hepburn T."/>
            <person name="Howarth C."/>
            <person name="Jen D."/>
            <person name="Larson L."/>
            <person name="Mehta T."/>
            <person name="Neiman D."/>
            <person name="Pearson M."/>
            <person name="Roberts A."/>
            <person name="Saif S."/>
            <person name="Shea T."/>
            <person name="Shenoy N."/>
            <person name="Sisk P."/>
            <person name="Stolte C."/>
            <person name="Sykes S."/>
            <person name="Walk T."/>
            <person name="White J."/>
            <person name="Yandava C."/>
            <person name="Haas B."/>
            <person name="Nusbaum C."/>
            <person name="Birren B."/>
        </authorList>
    </citation>
    <scope>NUCLEOTIDE SEQUENCE [LARGE SCALE GENOMIC DNA]</scope>
    <source>
        <strain evidence="4">R3-111a-1</strain>
    </source>
</reference>
<keyword evidence="1" id="KW-0732">Signal</keyword>
<dbReference type="EMBL" id="GL385395">
    <property type="protein sequence ID" value="EJT80798.1"/>
    <property type="molecule type" value="Genomic_DNA"/>
</dbReference>
<dbReference type="FunCoup" id="J3NHQ5">
    <property type="interactions" value="26"/>
</dbReference>
<protein>
    <recommendedName>
        <fullName evidence="5">Clock-controlled protein 6</fullName>
    </recommendedName>
</protein>
<organism evidence="2">
    <name type="scientific">Gaeumannomyces tritici (strain R3-111a-1)</name>
    <name type="common">Wheat and barley take-all root rot fungus</name>
    <name type="synonym">Gaeumannomyces graminis var. tritici</name>
    <dbReference type="NCBI Taxonomy" id="644352"/>
    <lineage>
        <taxon>Eukaryota</taxon>
        <taxon>Fungi</taxon>
        <taxon>Dikarya</taxon>
        <taxon>Ascomycota</taxon>
        <taxon>Pezizomycotina</taxon>
        <taxon>Sordariomycetes</taxon>
        <taxon>Sordariomycetidae</taxon>
        <taxon>Magnaporthales</taxon>
        <taxon>Magnaporthaceae</taxon>
        <taxon>Gaeumannomyces</taxon>
    </lineage>
</organism>